<dbReference type="Gene3D" id="3.30.565.10">
    <property type="entry name" value="Histidine kinase-like ATPase, C-terminal domain"/>
    <property type="match status" value="1"/>
</dbReference>
<keyword evidence="12" id="KW-1185">Reference proteome</keyword>
<feature type="transmembrane region" description="Helical" evidence="9">
    <location>
        <begin position="378"/>
        <end position="398"/>
    </location>
</feature>
<dbReference type="GO" id="GO:0000156">
    <property type="term" value="F:phosphorelay response regulator activity"/>
    <property type="evidence" value="ECO:0007669"/>
    <property type="project" value="TreeGrafter"/>
</dbReference>
<protein>
    <recommendedName>
        <fullName evidence="2">histidine kinase</fullName>
        <ecNumber evidence="2">2.7.13.3</ecNumber>
    </recommendedName>
</protein>
<dbReference type="PANTHER" id="PTHR42878:SF7">
    <property type="entry name" value="SENSOR HISTIDINE KINASE GLRK"/>
    <property type="match status" value="1"/>
</dbReference>
<dbReference type="PANTHER" id="PTHR42878">
    <property type="entry name" value="TWO-COMPONENT HISTIDINE KINASE"/>
    <property type="match status" value="1"/>
</dbReference>
<name>A0A318GWE2_9BURK</name>
<sequence>MLSMHDPFQRPRPASCLWPLVLMALLLIQALLPARGATLEDQVLDTPALLSSSSVLKDVDGRWSLQQVLEQQGASFQPIDRPFGAGYVRDVYWYRIVVSRGEWAAPTWYLQVDPAYLDDVTLHHLDAQAQLLSTHRAGDRLLGGSSAVNHRTSVFKLTLPAGDNTLLLRISTRSTMAVLPKLIPESRADGLWQREYFHFGMYYGAMLVVCIAGLTSLVFLRQPVYAAYSLYVAATAFQWFAINGFLHQVLPPQAPLLADQLIASLLSLNGALANLFYTVFLDFRRHAPWLHRIMLLSAGVMLVAATLPFVPGQHSITPVTMVLHLLVLVMSVRPLWRAWNGSRWNARLGIIAFLLSALLAGWNILTVLGLLAPTRWSLIGGQLGTLFQLLLLVGVMYFETFLARRQLLQAERAAAAARAEIETERLARAEQGHLISMIAHEIRTPVAIIDAAVQSLEVLDEQATPERTRRYERIVRAVQRMSSMLELALAQDRLEVADWHKDLGEVSLEALTHEVIQTLGAASEARVVLTVDPACTPIQADGRMLRFALLNLIDNALKYSPKGSSVSIDLLDSEQAGRPGCLWVIRDQGRGIAESDHERIFQKYFRAAETSESPGLGLGLYLVRHILKRHDGWVRAVAPAGRGACFECWLPRRQRES</sequence>
<comment type="catalytic activity">
    <reaction evidence="1">
        <text>ATP + protein L-histidine = ADP + protein N-phospho-L-histidine.</text>
        <dbReference type="EC" id="2.7.13.3"/>
    </reaction>
</comment>
<dbReference type="SUPFAM" id="SSF47384">
    <property type="entry name" value="Homodimeric domain of signal transducing histidine kinase"/>
    <property type="match status" value="1"/>
</dbReference>
<feature type="domain" description="Histidine kinase" evidence="10">
    <location>
        <begin position="437"/>
        <end position="654"/>
    </location>
</feature>
<dbReference type="SMART" id="SM00387">
    <property type="entry name" value="HATPase_c"/>
    <property type="match status" value="1"/>
</dbReference>
<dbReference type="SUPFAM" id="SSF55874">
    <property type="entry name" value="ATPase domain of HSP90 chaperone/DNA topoisomerase II/histidine kinase"/>
    <property type="match status" value="1"/>
</dbReference>
<dbReference type="Gene3D" id="2.60.40.2380">
    <property type="match status" value="1"/>
</dbReference>
<evidence type="ECO:0000256" key="7">
    <source>
        <dbReference type="ARBA" id="ARBA00022840"/>
    </source>
</evidence>
<feature type="transmembrane region" description="Helical" evidence="9">
    <location>
        <begin position="261"/>
        <end position="281"/>
    </location>
</feature>
<dbReference type="Pfam" id="PF07695">
    <property type="entry name" value="7TMR-DISM_7TM"/>
    <property type="match status" value="1"/>
</dbReference>
<keyword evidence="6" id="KW-0418">Kinase</keyword>
<feature type="transmembrane region" description="Helical" evidence="9">
    <location>
        <begin position="348"/>
        <end position="372"/>
    </location>
</feature>
<dbReference type="CDD" id="cd00082">
    <property type="entry name" value="HisKA"/>
    <property type="match status" value="1"/>
</dbReference>
<dbReference type="PROSITE" id="PS50109">
    <property type="entry name" value="HIS_KIN"/>
    <property type="match status" value="1"/>
</dbReference>
<evidence type="ECO:0000256" key="1">
    <source>
        <dbReference type="ARBA" id="ARBA00000085"/>
    </source>
</evidence>
<dbReference type="PRINTS" id="PR00344">
    <property type="entry name" value="BCTRLSENSOR"/>
</dbReference>
<evidence type="ECO:0000256" key="2">
    <source>
        <dbReference type="ARBA" id="ARBA00012438"/>
    </source>
</evidence>
<keyword evidence="9" id="KW-1133">Transmembrane helix</keyword>
<evidence type="ECO:0000256" key="5">
    <source>
        <dbReference type="ARBA" id="ARBA00022741"/>
    </source>
</evidence>
<dbReference type="InterPro" id="IPR050351">
    <property type="entry name" value="BphY/WalK/GraS-like"/>
</dbReference>
<dbReference type="InterPro" id="IPR011623">
    <property type="entry name" value="7TMR_DISM_rcpt_extracell_dom1"/>
</dbReference>
<evidence type="ECO:0000256" key="3">
    <source>
        <dbReference type="ARBA" id="ARBA00022553"/>
    </source>
</evidence>
<dbReference type="AlphaFoldDB" id="A0A318GWE2"/>
<evidence type="ECO:0000259" key="10">
    <source>
        <dbReference type="PROSITE" id="PS50109"/>
    </source>
</evidence>
<keyword evidence="8" id="KW-0902">Two-component regulatory system</keyword>
<dbReference type="Pfam" id="PF00512">
    <property type="entry name" value="HisKA"/>
    <property type="match status" value="1"/>
</dbReference>
<dbReference type="InterPro" id="IPR003594">
    <property type="entry name" value="HATPase_dom"/>
</dbReference>
<dbReference type="SMART" id="SM00388">
    <property type="entry name" value="HisKA"/>
    <property type="match status" value="1"/>
</dbReference>
<evidence type="ECO:0000313" key="11">
    <source>
        <dbReference type="EMBL" id="PXW94001.1"/>
    </source>
</evidence>
<reference evidence="11 12" key="1">
    <citation type="submission" date="2018-05" db="EMBL/GenBank/DDBJ databases">
        <title>Genomic Encyclopedia of Type Strains, Phase IV (KMG-IV): sequencing the most valuable type-strain genomes for metagenomic binning, comparative biology and taxonomic classification.</title>
        <authorList>
            <person name="Goeker M."/>
        </authorList>
    </citation>
    <scope>NUCLEOTIDE SEQUENCE [LARGE SCALE GENOMIC DNA]</scope>
    <source>
        <strain evidence="11 12">DSM 566</strain>
    </source>
</reference>
<feature type="transmembrane region" description="Helical" evidence="9">
    <location>
        <begin position="293"/>
        <end position="310"/>
    </location>
</feature>
<evidence type="ECO:0000256" key="8">
    <source>
        <dbReference type="ARBA" id="ARBA00023012"/>
    </source>
</evidence>
<keyword evidence="5" id="KW-0547">Nucleotide-binding</keyword>
<keyword evidence="3" id="KW-0597">Phosphoprotein</keyword>
<dbReference type="InterPro" id="IPR036890">
    <property type="entry name" value="HATPase_C_sf"/>
</dbReference>
<keyword evidence="4" id="KW-0808">Transferase</keyword>
<evidence type="ECO:0000256" key="9">
    <source>
        <dbReference type="SAM" id="Phobius"/>
    </source>
</evidence>
<dbReference type="InterPro" id="IPR036097">
    <property type="entry name" value="HisK_dim/P_sf"/>
</dbReference>
<organism evidence="11 12">
    <name type="scientific">Sphaerotilus hippei</name>
    <dbReference type="NCBI Taxonomy" id="744406"/>
    <lineage>
        <taxon>Bacteria</taxon>
        <taxon>Pseudomonadati</taxon>
        <taxon>Pseudomonadota</taxon>
        <taxon>Betaproteobacteria</taxon>
        <taxon>Burkholderiales</taxon>
        <taxon>Sphaerotilaceae</taxon>
        <taxon>Sphaerotilus</taxon>
    </lineage>
</organism>
<dbReference type="GO" id="GO:0005524">
    <property type="term" value="F:ATP binding"/>
    <property type="evidence" value="ECO:0007669"/>
    <property type="project" value="UniProtKB-KW"/>
</dbReference>
<dbReference type="GO" id="GO:0000155">
    <property type="term" value="F:phosphorelay sensor kinase activity"/>
    <property type="evidence" value="ECO:0007669"/>
    <property type="project" value="InterPro"/>
</dbReference>
<dbReference type="GO" id="GO:0007234">
    <property type="term" value="P:osmosensory signaling via phosphorelay pathway"/>
    <property type="evidence" value="ECO:0007669"/>
    <property type="project" value="TreeGrafter"/>
</dbReference>
<dbReference type="Gene3D" id="1.10.287.130">
    <property type="match status" value="1"/>
</dbReference>
<dbReference type="CDD" id="cd00075">
    <property type="entry name" value="HATPase"/>
    <property type="match status" value="1"/>
</dbReference>
<dbReference type="EMBL" id="QJJS01000016">
    <property type="protein sequence ID" value="PXW94001.1"/>
    <property type="molecule type" value="Genomic_DNA"/>
</dbReference>
<feature type="transmembrane region" description="Helical" evidence="9">
    <location>
        <begin position="316"/>
        <end position="336"/>
    </location>
</feature>
<dbReference type="Pfam" id="PF07696">
    <property type="entry name" value="7TMR-DISMED2"/>
    <property type="match status" value="1"/>
</dbReference>
<keyword evidence="7" id="KW-0067">ATP-binding</keyword>
<dbReference type="EC" id="2.7.13.3" evidence="2"/>
<dbReference type="OrthoDB" id="9796305at2"/>
<keyword evidence="9" id="KW-0812">Transmembrane</keyword>
<feature type="transmembrane region" description="Helical" evidence="9">
    <location>
        <begin position="227"/>
        <end position="249"/>
    </location>
</feature>
<comment type="caution">
    <text evidence="11">The sequence shown here is derived from an EMBL/GenBank/DDBJ whole genome shotgun (WGS) entry which is preliminary data.</text>
</comment>
<evidence type="ECO:0000256" key="6">
    <source>
        <dbReference type="ARBA" id="ARBA00022777"/>
    </source>
</evidence>
<dbReference type="Pfam" id="PF02518">
    <property type="entry name" value="HATPase_c"/>
    <property type="match status" value="1"/>
</dbReference>
<dbReference type="GO" id="GO:0030295">
    <property type="term" value="F:protein kinase activator activity"/>
    <property type="evidence" value="ECO:0007669"/>
    <property type="project" value="TreeGrafter"/>
</dbReference>
<proteinExistence type="predicted"/>
<evidence type="ECO:0000313" key="12">
    <source>
        <dbReference type="Proteomes" id="UP000247811"/>
    </source>
</evidence>
<feature type="transmembrane region" description="Helical" evidence="9">
    <location>
        <begin position="201"/>
        <end position="220"/>
    </location>
</feature>
<dbReference type="InterPro" id="IPR011622">
    <property type="entry name" value="7TMR_DISM_rcpt_extracell_dom2"/>
</dbReference>
<evidence type="ECO:0000256" key="4">
    <source>
        <dbReference type="ARBA" id="ARBA00022679"/>
    </source>
</evidence>
<dbReference type="InterPro" id="IPR005467">
    <property type="entry name" value="His_kinase_dom"/>
</dbReference>
<dbReference type="InterPro" id="IPR004358">
    <property type="entry name" value="Sig_transdc_His_kin-like_C"/>
</dbReference>
<keyword evidence="9" id="KW-0472">Membrane</keyword>
<dbReference type="Proteomes" id="UP000247811">
    <property type="component" value="Unassembled WGS sequence"/>
</dbReference>
<gene>
    <name evidence="11" type="ORF">C7444_11634</name>
</gene>
<dbReference type="InterPro" id="IPR003661">
    <property type="entry name" value="HisK_dim/P_dom"/>
</dbReference>
<accession>A0A318GWE2</accession>